<dbReference type="AlphaFoldDB" id="A0A0F9KLK5"/>
<proteinExistence type="predicted"/>
<reference evidence="1" key="1">
    <citation type="journal article" date="2015" name="Nature">
        <title>Complex archaea that bridge the gap between prokaryotes and eukaryotes.</title>
        <authorList>
            <person name="Spang A."/>
            <person name="Saw J.H."/>
            <person name="Jorgensen S.L."/>
            <person name="Zaremba-Niedzwiedzka K."/>
            <person name="Martijn J."/>
            <person name="Lind A.E."/>
            <person name="van Eijk R."/>
            <person name="Schleper C."/>
            <person name="Guy L."/>
            <person name="Ettema T.J."/>
        </authorList>
    </citation>
    <scope>NUCLEOTIDE SEQUENCE</scope>
</reference>
<sequence>MQEKKVQAVMTDAGLYREGTRDDLKGQFIEEQTVLLAGKSYTLSKISYLDAKIFTEELDTILVQQNPLIHEIYAKNAVSLFDAVRMVNVNTKQGFKGALASGNELDFTLFMARQFGDPMTAMGTNRLSWVRTISAVAADEFFESDLSTAAHGDEMTMDEEEGMVWLAFYNPATVSCVDAIQITMNTEPFDIQSLDFEQVHTELGDVIIELKEPWTLPPEQSGKILAYYFRTGTDEMRPLGIW</sequence>
<evidence type="ECO:0000313" key="1">
    <source>
        <dbReference type="EMBL" id="KKM83049.1"/>
    </source>
</evidence>
<dbReference type="EMBL" id="LAZR01007770">
    <property type="protein sequence ID" value="KKM83049.1"/>
    <property type="molecule type" value="Genomic_DNA"/>
</dbReference>
<protein>
    <submittedName>
        <fullName evidence="1">Uncharacterized protein</fullName>
    </submittedName>
</protein>
<comment type="caution">
    <text evidence="1">The sequence shown here is derived from an EMBL/GenBank/DDBJ whole genome shotgun (WGS) entry which is preliminary data.</text>
</comment>
<gene>
    <name evidence="1" type="ORF">LCGC14_1313260</name>
</gene>
<name>A0A0F9KLK5_9ZZZZ</name>
<feature type="non-terminal residue" evidence="1">
    <location>
        <position position="242"/>
    </location>
</feature>
<accession>A0A0F9KLK5</accession>
<organism evidence="1">
    <name type="scientific">marine sediment metagenome</name>
    <dbReference type="NCBI Taxonomy" id="412755"/>
    <lineage>
        <taxon>unclassified sequences</taxon>
        <taxon>metagenomes</taxon>
        <taxon>ecological metagenomes</taxon>
    </lineage>
</organism>